<feature type="chain" id="PRO_5012700068" description="Protein kinase domain-containing protein" evidence="15">
    <location>
        <begin position="25"/>
        <end position="606"/>
    </location>
</feature>
<dbReference type="InterPro" id="IPR045874">
    <property type="entry name" value="LRK10/LRL21-25-like"/>
</dbReference>
<dbReference type="GO" id="GO:0004674">
    <property type="term" value="F:protein serine/threonine kinase activity"/>
    <property type="evidence" value="ECO:0007669"/>
    <property type="project" value="UniProtKB-KW"/>
</dbReference>
<keyword evidence="6 12" id="KW-0547">Nucleotide-binding</keyword>
<dbReference type="InterPro" id="IPR000719">
    <property type="entry name" value="Prot_kinase_dom"/>
</dbReference>
<dbReference type="PANTHER" id="PTHR27009">
    <property type="entry name" value="RUST RESISTANCE KINASE LR10-RELATED"/>
    <property type="match status" value="1"/>
</dbReference>
<name>A0A2C9VSQ0_MANES</name>
<evidence type="ECO:0000256" key="14">
    <source>
        <dbReference type="SAM" id="Phobius"/>
    </source>
</evidence>
<accession>A0A2C9VSQ0</accession>
<evidence type="ECO:0000256" key="15">
    <source>
        <dbReference type="SAM" id="SignalP"/>
    </source>
</evidence>
<comment type="caution">
    <text evidence="17">The sequence shown here is derived from an EMBL/GenBank/DDBJ whole genome shotgun (WGS) entry which is preliminary data.</text>
</comment>
<keyword evidence="3" id="KW-0808">Transferase</keyword>
<dbReference type="Gene3D" id="3.30.200.20">
    <property type="entry name" value="Phosphorylase Kinase, domain 1"/>
    <property type="match status" value="1"/>
</dbReference>
<dbReference type="InterPro" id="IPR017441">
    <property type="entry name" value="Protein_kinase_ATP_BS"/>
</dbReference>
<dbReference type="FunFam" id="3.30.200.20:FF:000178">
    <property type="entry name" value="serine/threonine-protein kinase PBS1-like"/>
    <property type="match status" value="1"/>
</dbReference>
<evidence type="ECO:0000256" key="10">
    <source>
        <dbReference type="ARBA" id="ARBA00023136"/>
    </source>
</evidence>
<feature type="binding site" evidence="12">
    <location>
        <position position="323"/>
    </location>
    <ligand>
        <name>ATP</name>
        <dbReference type="ChEBI" id="CHEBI:30616"/>
    </ligand>
</feature>
<feature type="signal peptide" evidence="15">
    <location>
        <begin position="1"/>
        <end position="24"/>
    </location>
</feature>
<dbReference type="PROSITE" id="PS50011">
    <property type="entry name" value="PROTEIN_KINASE_DOM"/>
    <property type="match status" value="1"/>
</dbReference>
<evidence type="ECO:0000256" key="5">
    <source>
        <dbReference type="ARBA" id="ARBA00022729"/>
    </source>
</evidence>
<dbReference type="GO" id="GO:0016020">
    <property type="term" value="C:membrane"/>
    <property type="evidence" value="ECO:0007669"/>
    <property type="project" value="UniProtKB-SubCell"/>
</dbReference>
<keyword evidence="4 14" id="KW-0812">Transmembrane</keyword>
<evidence type="ECO:0000256" key="11">
    <source>
        <dbReference type="ARBA" id="ARBA00023180"/>
    </source>
</evidence>
<dbReference type="PROSITE" id="PS00108">
    <property type="entry name" value="PROTEIN_KINASE_ST"/>
    <property type="match status" value="1"/>
</dbReference>
<feature type="domain" description="Protein kinase" evidence="16">
    <location>
        <begin position="295"/>
        <end position="580"/>
    </location>
</feature>
<dbReference type="OrthoDB" id="547665at2759"/>
<dbReference type="GO" id="GO:0030247">
    <property type="term" value="F:polysaccharide binding"/>
    <property type="evidence" value="ECO:0007669"/>
    <property type="project" value="InterPro"/>
</dbReference>
<keyword evidence="2" id="KW-0723">Serine/threonine-protein kinase</keyword>
<evidence type="ECO:0000256" key="4">
    <source>
        <dbReference type="ARBA" id="ARBA00022692"/>
    </source>
</evidence>
<evidence type="ECO:0000256" key="12">
    <source>
        <dbReference type="PROSITE-ProRule" id="PRU10141"/>
    </source>
</evidence>
<dbReference type="InterPro" id="IPR025287">
    <property type="entry name" value="WAK_GUB"/>
</dbReference>
<keyword evidence="11" id="KW-0325">Glycoprotein</keyword>
<dbReference type="Gramene" id="Manes.06G159000.1.v8.1">
    <property type="protein sequence ID" value="Manes.06G159000.1.v8.1.CDS"/>
    <property type="gene ID" value="Manes.06G159000.v8.1"/>
</dbReference>
<keyword evidence="9 14" id="KW-1133">Transmembrane helix</keyword>
<evidence type="ECO:0000259" key="16">
    <source>
        <dbReference type="PROSITE" id="PS50011"/>
    </source>
</evidence>
<evidence type="ECO:0000256" key="7">
    <source>
        <dbReference type="ARBA" id="ARBA00022777"/>
    </source>
</evidence>
<feature type="region of interest" description="Disordered" evidence="13">
    <location>
        <begin position="574"/>
        <end position="594"/>
    </location>
</feature>
<sequence length="606" mass="68630">MATGSISCYCIFFLVVFAASGASTDCPENCNGHGPPIRFPFRLKNSHPDCGYPGFDLSCTIRNETVLELPFSVKLFVSKIDYRSQKLLTYNPNDCPPKHLPLLNLSTSPFQFEYKHLDDFTVFSCYGEESSPWSEYDMSCLDNDQDHHIVALDSHRSIGNSPSLLSCTKLYNVSSVPYHMFLPKGDFSFSWSTPNCRMCEAERKLCKLTQNSSEPEIECSVNHEDWSGAIMRRKIIGAALVLGLFFLGLVVAIYDIHRSNKAEKENQKRVKKFLEDYKALKPTRYTYADIKRITNRFKDLLGQGAYGTVYKGKLSCEILVAVKVLNSSIGNGEEFINEVGTMGRIHHVNVVRLVGFCADGFRRALVYEYLPKNSLEKFISSADMKNNFLGWKKLQDITLGIAKGMEYLHQGCDQRILHFDIKPHNILLDDNLNPKISDFGMAKLCSKDQSAVSMTAARGTKGYIAPEVFSRNFGNVSHKSDVYSFGVLVLEMVGGRKNVEVMAESSSQIYFPEWMYNLLERGEDLRIYIEEEEDANIAKKLAIVGLWCIQWHPIQRPSMKVVLHMLERGENLSIPPNPFASTSTKRTNAVPGRRRHQELEVISELE</sequence>
<dbReference type="Gene3D" id="1.10.510.10">
    <property type="entry name" value="Transferase(Phosphotransferase) domain 1"/>
    <property type="match status" value="1"/>
</dbReference>
<dbReference type="Pfam" id="PF00069">
    <property type="entry name" value="Pkinase"/>
    <property type="match status" value="1"/>
</dbReference>
<dbReference type="Pfam" id="PF13947">
    <property type="entry name" value="GUB_WAK_bind"/>
    <property type="match status" value="1"/>
</dbReference>
<dbReference type="Proteomes" id="UP000091857">
    <property type="component" value="Chromosome 6"/>
</dbReference>
<keyword evidence="5 15" id="KW-0732">Signal</keyword>
<evidence type="ECO:0000256" key="9">
    <source>
        <dbReference type="ARBA" id="ARBA00022989"/>
    </source>
</evidence>
<keyword evidence="8 12" id="KW-0067">ATP-binding</keyword>
<keyword evidence="10 14" id="KW-0472">Membrane</keyword>
<dbReference type="SUPFAM" id="SSF56112">
    <property type="entry name" value="Protein kinase-like (PK-like)"/>
    <property type="match status" value="1"/>
</dbReference>
<feature type="transmembrane region" description="Helical" evidence="14">
    <location>
        <begin position="235"/>
        <end position="254"/>
    </location>
</feature>
<keyword evidence="7" id="KW-0418">Kinase</keyword>
<organism evidence="17 18">
    <name type="scientific">Manihot esculenta</name>
    <name type="common">Cassava</name>
    <name type="synonym">Jatropha manihot</name>
    <dbReference type="NCBI Taxonomy" id="3983"/>
    <lineage>
        <taxon>Eukaryota</taxon>
        <taxon>Viridiplantae</taxon>
        <taxon>Streptophyta</taxon>
        <taxon>Embryophyta</taxon>
        <taxon>Tracheophyta</taxon>
        <taxon>Spermatophyta</taxon>
        <taxon>Magnoliopsida</taxon>
        <taxon>eudicotyledons</taxon>
        <taxon>Gunneridae</taxon>
        <taxon>Pentapetalae</taxon>
        <taxon>rosids</taxon>
        <taxon>fabids</taxon>
        <taxon>Malpighiales</taxon>
        <taxon>Euphorbiaceae</taxon>
        <taxon>Crotonoideae</taxon>
        <taxon>Manihoteae</taxon>
        <taxon>Manihot</taxon>
    </lineage>
</organism>
<dbReference type="EMBL" id="CM004392">
    <property type="protein sequence ID" value="OAY48442.1"/>
    <property type="molecule type" value="Genomic_DNA"/>
</dbReference>
<dbReference type="PROSITE" id="PS00107">
    <property type="entry name" value="PROTEIN_KINASE_ATP"/>
    <property type="match status" value="1"/>
</dbReference>
<dbReference type="AlphaFoldDB" id="A0A2C9VSQ0"/>
<protein>
    <recommendedName>
        <fullName evidence="16">Protein kinase domain-containing protein</fullName>
    </recommendedName>
</protein>
<evidence type="ECO:0000256" key="3">
    <source>
        <dbReference type="ARBA" id="ARBA00022679"/>
    </source>
</evidence>
<evidence type="ECO:0000256" key="2">
    <source>
        <dbReference type="ARBA" id="ARBA00022527"/>
    </source>
</evidence>
<evidence type="ECO:0000313" key="18">
    <source>
        <dbReference type="Proteomes" id="UP000091857"/>
    </source>
</evidence>
<evidence type="ECO:0000256" key="8">
    <source>
        <dbReference type="ARBA" id="ARBA00022840"/>
    </source>
</evidence>
<evidence type="ECO:0000256" key="13">
    <source>
        <dbReference type="SAM" id="MobiDB-lite"/>
    </source>
</evidence>
<dbReference type="FunFam" id="1.10.510.10:FF:000590">
    <property type="entry name" value="PR5-like receptor kinase"/>
    <property type="match status" value="1"/>
</dbReference>
<keyword evidence="18" id="KW-1185">Reference proteome</keyword>
<evidence type="ECO:0000256" key="1">
    <source>
        <dbReference type="ARBA" id="ARBA00004479"/>
    </source>
</evidence>
<gene>
    <name evidence="17" type="ORF">MANES_06G159000v8</name>
</gene>
<dbReference type="InterPro" id="IPR011009">
    <property type="entry name" value="Kinase-like_dom_sf"/>
</dbReference>
<reference evidence="18" key="1">
    <citation type="journal article" date="2016" name="Nat. Biotechnol.">
        <title>Sequencing wild and cultivated cassava and related species reveals extensive interspecific hybridization and genetic diversity.</title>
        <authorList>
            <person name="Bredeson J.V."/>
            <person name="Lyons J.B."/>
            <person name="Prochnik S.E."/>
            <person name="Wu G.A."/>
            <person name="Ha C.M."/>
            <person name="Edsinger-Gonzales E."/>
            <person name="Grimwood J."/>
            <person name="Schmutz J."/>
            <person name="Rabbi I.Y."/>
            <person name="Egesi C."/>
            <person name="Nauluvula P."/>
            <person name="Lebot V."/>
            <person name="Ndunguru J."/>
            <person name="Mkamilo G."/>
            <person name="Bart R.S."/>
            <person name="Setter T.L."/>
            <person name="Gleadow R.M."/>
            <person name="Kulakow P."/>
            <person name="Ferguson M.E."/>
            <person name="Rounsley S."/>
            <person name="Rokhsar D.S."/>
        </authorList>
    </citation>
    <scope>NUCLEOTIDE SEQUENCE [LARGE SCALE GENOMIC DNA]</scope>
    <source>
        <strain evidence="18">cv. AM560-2</strain>
    </source>
</reference>
<dbReference type="GO" id="GO:0005524">
    <property type="term" value="F:ATP binding"/>
    <property type="evidence" value="ECO:0007669"/>
    <property type="project" value="UniProtKB-UniRule"/>
</dbReference>
<proteinExistence type="predicted"/>
<evidence type="ECO:0000256" key="6">
    <source>
        <dbReference type="ARBA" id="ARBA00022741"/>
    </source>
</evidence>
<dbReference type="InterPro" id="IPR008271">
    <property type="entry name" value="Ser/Thr_kinase_AS"/>
</dbReference>
<dbReference type="SMART" id="SM00220">
    <property type="entry name" value="S_TKc"/>
    <property type="match status" value="1"/>
</dbReference>
<comment type="subcellular location">
    <subcellularLocation>
        <location evidence="1">Membrane</location>
        <topology evidence="1">Single-pass type I membrane protein</topology>
    </subcellularLocation>
</comment>
<evidence type="ECO:0000313" key="17">
    <source>
        <dbReference type="EMBL" id="OAY48442.1"/>
    </source>
</evidence>